<dbReference type="Gene3D" id="2.60.120.260">
    <property type="entry name" value="Galactose-binding domain-like"/>
    <property type="match status" value="2"/>
</dbReference>
<dbReference type="InterPro" id="IPR009875">
    <property type="entry name" value="PilZ_domain"/>
</dbReference>
<feature type="transmembrane region" description="Helical" evidence="11">
    <location>
        <begin position="562"/>
        <end position="584"/>
    </location>
</feature>
<dbReference type="InterPro" id="IPR029044">
    <property type="entry name" value="Nucleotide-diphossugar_trans"/>
</dbReference>
<dbReference type="InterPro" id="IPR001173">
    <property type="entry name" value="Glyco_trans_2-like"/>
</dbReference>
<keyword evidence="11" id="KW-0973">c-di-GMP</keyword>
<dbReference type="EMBL" id="JACHDZ010000008">
    <property type="protein sequence ID" value="MBB5346008.1"/>
    <property type="molecule type" value="Genomic_DNA"/>
</dbReference>
<dbReference type="GO" id="GO:0005886">
    <property type="term" value="C:plasma membrane"/>
    <property type="evidence" value="ECO:0007669"/>
    <property type="project" value="UniProtKB-SubCell"/>
</dbReference>
<name>A0A7W8N5W5_9BACT</name>
<evidence type="ECO:0000256" key="2">
    <source>
        <dbReference type="ARBA" id="ARBA00022475"/>
    </source>
</evidence>
<feature type="transmembrane region" description="Helical" evidence="11">
    <location>
        <begin position="434"/>
        <end position="454"/>
    </location>
</feature>
<feature type="domain" description="Glycosyltransferase 2-like" evidence="14">
    <location>
        <begin position="233"/>
        <end position="453"/>
    </location>
</feature>
<comment type="caution">
    <text evidence="15">The sequence shown here is derived from an EMBL/GenBank/DDBJ whole genome shotgun (WGS) entry which is preliminary data.</text>
</comment>
<dbReference type="Pfam" id="PF03170">
    <property type="entry name" value="BcsB"/>
    <property type="match status" value="1"/>
</dbReference>
<evidence type="ECO:0000256" key="8">
    <source>
        <dbReference type="ARBA" id="ARBA00022989"/>
    </source>
</evidence>
<dbReference type="SUPFAM" id="SSF141371">
    <property type="entry name" value="PilZ domain-like"/>
    <property type="match status" value="1"/>
</dbReference>
<dbReference type="CDD" id="cd06421">
    <property type="entry name" value="CESA_CelA_like"/>
    <property type="match status" value="1"/>
</dbReference>
<feature type="transmembrane region" description="Helical" evidence="11">
    <location>
        <begin position="517"/>
        <end position="536"/>
    </location>
</feature>
<evidence type="ECO:0000256" key="6">
    <source>
        <dbReference type="ARBA" id="ARBA00022692"/>
    </source>
</evidence>
<comment type="function">
    <text evidence="11">Catalytic subunit of cellulose synthase. It polymerizes uridine 5'-diphosphate glucose to cellulose.</text>
</comment>
<sequence length="1566" mass="172090">MREGPLFDQLQSGDALFYKALRFLILLSGVFLLAFTGILELTWPQQIVLGILTVALVIWMDRSSGSYLVTLTLMLASMFSTFRYGFWRVSTTLKFFRDPGSTWSVLDGFFICLLLFAEIYAFVVLFLGYFQTLWPLRRTPVSLPDEIDQWPAVDLLIPTYNEPLSVVKYTALAALNIDWPSDRLNVYLLDDGKREEFRQFAADIGIGYRTRDDNQHAKAGNINHALAKLNSPYVVIFDCDHVPTRSFLQITMGWFLRDEKLGMLQTPHHFYSPDPFERNLDQFRTIPNEGELFNGIVQDGNDFWNATFFCGSCAVIRRSALNQIGGIAVETVTEDAHTSLRMQRNGWNTAYINIPQAAGLATERLSGHIRQRIRWARGMVQILRTENPLFAHGLTAAQRLCYFNAMTHFLYALPRLIFLTAPLVYLIFGHVNLPGYWLLIFAYALPHLVLANIANSRIQGQHRHSFWNQIYETVLAPYILLPTLFAFLNPRFGNFDVTAKGGVVTRRFFDSRIAQPFLLLSALNAIGILCAIPRFIQFPGAGTPSPLHVIADMYDGGHAGTILMNLLWACFNMVILGVATSVAWESRQRRQAVRLPMSVPADVELGNGTIVRGVTSDMSSGGLMVRIERAFTARIGDAVKLTLPVLDGKATLPATVVGIDGNTIRAQFDPLTLLEEEALTMVLYSRADTWLGWGESREADRPLTSLRRIVQLAGQGFVRTFRSGAKAKEPSPNGNLAPSVVPLLVLALLVSSSALSAQVHPVHTTHFLLQSDSSTPPPAQTAPPTQTPAPTAPAAPSAPAAQNPPSTETQQPPQNPPAVKPFLSYKAYAARLAAAQAAVAPSDTFDKVVSLSDLGVPRTIVMQGLDAFNTIHFALPQTQVVKTATMHLRYHVSPGLIPSLSHIKVSLNGALFATLPVVDPHSTAATQATQTATNPPPTQSTDLLESTVTLPADALTRDNQLTFEFVGHYASQCEDPAHSTLWAHIDNSSTIEFTGTLTQLHDDLKLLPALFYDPLVNPHPVIPIVFLGQPSPKALQAAGIIASWFGILADSRPIRFPVIVGTIPAGNAIVIGQNGPSLPAALQINSIAGPTVVMRPNPSDPYSKLLILTGETDADLLSAALALTLQRDLLSGDRVRIPAIKMPAPREADDAPRWLSTDKNTPIGDLLQASDLSTGILQTDGSNPVALSLRLPPDLFYGTRQNLGFHLAYRYNGVPLSDESSLQVYLNDAYINSTPLSHTDKASPARIVPFPVSDMRPFSNSILLRFFFQLAKKPDCPDPAPTNLQGSILKDSYLDLKDIPHLAVLPNLEIFANAGYPFTRKADLSDTAVVLPDNPSPEEIELYLTLMAHFGAQTGYPVLNVTVTNAEGMRPDAHKDYLVLGTVDDQPAINRLNPSLPVSVDGSGLHIQDTQDFFAQLQHAWWKVRSSDHIQSGQLETAGTIPDALIEGVEWPSGSKQSVVVIALRNKDVIPNFLSTFLQISQSSDISQSVSVLHDSHFSSYRIGNDVYRVGSLSLWLQLNMLFADYQWLMVISTLVVCFLLAVILRSALRRRARARLQGTSYTHPA</sequence>
<evidence type="ECO:0000256" key="5">
    <source>
        <dbReference type="ARBA" id="ARBA00022679"/>
    </source>
</evidence>
<keyword evidence="5 11" id="KW-0808">Transferase</keyword>
<dbReference type="PRINTS" id="PR01439">
    <property type="entry name" value="CELLSNTHASEA"/>
</dbReference>
<dbReference type="Gene3D" id="2.40.10.220">
    <property type="entry name" value="predicted glycosyltransferase like domains"/>
    <property type="match status" value="1"/>
</dbReference>
<keyword evidence="2 11" id="KW-1003">Cell membrane</keyword>
<dbReference type="EC" id="2.4.1.12" evidence="11"/>
<evidence type="ECO:0000256" key="11">
    <source>
        <dbReference type="RuleBase" id="RU365020"/>
    </source>
</evidence>
<keyword evidence="3 11" id="KW-0997">Cell inner membrane</keyword>
<dbReference type="NCBIfam" id="TIGR03030">
    <property type="entry name" value="CelA"/>
    <property type="match status" value="1"/>
</dbReference>
<dbReference type="InterPro" id="IPR050321">
    <property type="entry name" value="Glycosyltr_2/OpgH_subfam"/>
</dbReference>
<evidence type="ECO:0000259" key="13">
    <source>
        <dbReference type="Pfam" id="PF07238"/>
    </source>
</evidence>
<keyword evidence="7 11" id="KW-0135">Cellulose biosynthesis</keyword>
<evidence type="ECO:0000313" key="15">
    <source>
        <dbReference type="EMBL" id="MBB5346008.1"/>
    </source>
</evidence>
<comment type="catalytic activity">
    <reaction evidence="10 11">
        <text>[(1-&gt;4)-beta-D-glucosyl](n) + UDP-alpha-D-glucose = [(1-&gt;4)-beta-D-glucosyl](n+1) + UDP + H(+)</text>
        <dbReference type="Rhea" id="RHEA:19929"/>
        <dbReference type="Rhea" id="RHEA-COMP:10033"/>
        <dbReference type="Rhea" id="RHEA-COMP:10034"/>
        <dbReference type="ChEBI" id="CHEBI:15378"/>
        <dbReference type="ChEBI" id="CHEBI:18246"/>
        <dbReference type="ChEBI" id="CHEBI:58223"/>
        <dbReference type="ChEBI" id="CHEBI:58885"/>
        <dbReference type="EC" id="2.4.1.12"/>
    </reaction>
</comment>
<dbReference type="GO" id="GO:0006011">
    <property type="term" value="P:UDP-alpha-D-glucose metabolic process"/>
    <property type="evidence" value="ECO:0007669"/>
    <property type="project" value="InterPro"/>
</dbReference>
<proteinExistence type="predicted"/>
<organism evidence="15 16">
    <name type="scientific">Tunturiibacter lichenicola</name>
    <dbReference type="NCBI Taxonomy" id="2051959"/>
    <lineage>
        <taxon>Bacteria</taxon>
        <taxon>Pseudomonadati</taxon>
        <taxon>Acidobacteriota</taxon>
        <taxon>Terriglobia</taxon>
        <taxon>Terriglobales</taxon>
        <taxon>Acidobacteriaceae</taxon>
        <taxon>Tunturiibacter</taxon>
    </lineage>
</organism>
<dbReference type="Pfam" id="PF07238">
    <property type="entry name" value="PilZ"/>
    <property type="match status" value="1"/>
</dbReference>
<feature type="compositionally biased region" description="Low complexity" evidence="12">
    <location>
        <begin position="794"/>
        <end position="807"/>
    </location>
</feature>
<dbReference type="GO" id="GO:0016760">
    <property type="term" value="F:cellulose synthase (UDP-forming) activity"/>
    <property type="evidence" value="ECO:0007669"/>
    <property type="project" value="UniProtKB-EC"/>
</dbReference>
<dbReference type="InterPro" id="IPR018513">
    <property type="entry name" value="Cell_synthase_bac"/>
</dbReference>
<feature type="transmembrane region" description="Helical" evidence="11">
    <location>
        <begin position="67"/>
        <end position="86"/>
    </location>
</feature>
<feature type="transmembrane region" description="Helical" evidence="11">
    <location>
        <begin position="409"/>
        <end position="428"/>
    </location>
</feature>
<comment type="cofactor">
    <cofactor evidence="11">
        <name>Mg(2+)</name>
        <dbReference type="ChEBI" id="CHEBI:18420"/>
    </cofactor>
</comment>
<evidence type="ECO:0000256" key="9">
    <source>
        <dbReference type="ARBA" id="ARBA00023136"/>
    </source>
</evidence>
<evidence type="ECO:0000313" key="16">
    <source>
        <dbReference type="Proteomes" id="UP000569092"/>
    </source>
</evidence>
<dbReference type="PANTHER" id="PTHR43867:SF2">
    <property type="entry name" value="CELLULOSE SYNTHASE CATALYTIC SUBUNIT A [UDP-FORMING]"/>
    <property type="match status" value="1"/>
</dbReference>
<protein>
    <recommendedName>
        <fullName evidence="11">Cellulose synthase catalytic subunit [UDP-forming]</fullName>
        <ecNumber evidence="11">2.4.1.12</ecNumber>
    </recommendedName>
</protein>
<evidence type="ECO:0000256" key="10">
    <source>
        <dbReference type="ARBA" id="ARBA00048682"/>
    </source>
</evidence>
<dbReference type="SUPFAM" id="SSF53448">
    <property type="entry name" value="Nucleotide-diphospho-sugar transferases"/>
    <property type="match status" value="1"/>
</dbReference>
<feature type="transmembrane region" description="Helical" evidence="11">
    <location>
        <begin position="20"/>
        <end position="37"/>
    </location>
</feature>
<dbReference type="PANTHER" id="PTHR43867">
    <property type="entry name" value="CELLULOSE SYNTHASE CATALYTIC SUBUNIT A [UDP-FORMING]"/>
    <property type="match status" value="1"/>
</dbReference>
<feature type="region of interest" description="Disordered" evidence="12">
    <location>
        <begin position="768"/>
        <end position="820"/>
    </location>
</feature>
<evidence type="ECO:0000259" key="14">
    <source>
        <dbReference type="Pfam" id="PF13632"/>
    </source>
</evidence>
<evidence type="ECO:0000256" key="4">
    <source>
        <dbReference type="ARBA" id="ARBA00022676"/>
    </source>
</evidence>
<feature type="transmembrane region" description="Helical" evidence="11">
    <location>
        <begin position="736"/>
        <end position="755"/>
    </location>
</feature>
<dbReference type="UniPathway" id="UPA00694"/>
<comment type="subcellular location">
    <subcellularLocation>
        <location evidence="1">Cell inner membrane</location>
        <topology evidence="1">Multi-pass membrane protein</topology>
    </subcellularLocation>
</comment>
<feature type="compositionally biased region" description="Pro residues" evidence="12">
    <location>
        <begin position="775"/>
        <end position="793"/>
    </location>
</feature>
<dbReference type="GO" id="GO:0030244">
    <property type="term" value="P:cellulose biosynthetic process"/>
    <property type="evidence" value="ECO:0007669"/>
    <property type="project" value="UniProtKB-KW"/>
</dbReference>
<keyword evidence="6 11" id="KW-0812">Transmembrane</keyword>
<keyword evidence="4 11" id="KW-0328">Glycosyltransferase</keyword>
<dbReference type="GO" id="GO:0035438">
    <property type="term" value="F:cyclic-di-GMP binding"/>
    <property type="evidence" value="ECO:0007669"/>
    <property type="project" value="InterPro"/>
</dbReference>
<reference evidence="15 16" key="1">
    <citation type="submission" date="2020-08" db="EMBL/GenBank/DDBJ databases">
        <title>Genomic Encyclopedia of Type Strains, Phase IV (KMG-V): Genome sequencing to study the core and pangenomes of soil and plant-associated prokaryotes.</title>
        <authorList>
            <person name="Whitman W."/>
        </authorList>
    </citation>
    <scope>NUCLEOTIDE SEQUENCE [LARGE SCALE GENOMIC DNA]</scope>
    <source>
        <strain evidence="15 16">M8US30</strain>
    </source>
</reference>
<dbReference type="Gene3D" id="3.90.550.10">
    <property type="entry name" value="Spore Coat Polysaccharide Biosynthesis Protein SpsA, Chain A"/>
    <property type="match status" value="1"/>
</dbReference>
<dbReference type="Proteomes" id="UP000569092">
    <property type="component" value="Unassembled WGS sequence"/>
</dbReference>
<accession>A0A7W8N5W5</accession>
<keyword evidence="9 11" id="KW-0472">Membrane</keyword>
<gene>
    <name evidence="15" type="ORF">HDF10_004015</name>
</gene>
<evidence type="ECO:0000256" key="12">
    <source>
        <dbReference type="SAM" id="MobiDB-lite"/>
    </source>
</evidence>
<dbReference type="Pfam" id="PF13632">
    <property type="entry name" value="Glyco_trans_2_3"/>
    <property type="match status" value="1"/>
</dbReference>
<evidence type="ECO:0000256" key="1">
    <source>
        <dbReference type="ARBA" id="ARBA00004429"/>
    </source>
</evidence>
<evidence type="ECO:0000256" key="3">
    <source>
        <dbReference type="ARBA" id="ARBA00022519"/>
    </source>
</evidence>
<keyword evidence="8 11" id="KW-1133">Transmembrane helix</keyword>
<evidence type="ECO:0000256" key="7">
    <source>
        <dbReference type="ARBA" id="ARBA00022916"/>
    </source>
</evidence>
<feature type="transmembrane region" description="Helical" evidence="11">
    <location>
        <begin position="1528"/>
        <end position="1549"/>
    </location>
</feature>
<feature type="transmembrane region" description="Helical" evidence="11">
    <location>
        <begin position="106"/>
        <end position="130"/>
    </location>
</feature>
<feature type="transmembrane region" description="Helical" evidence="11">
    <location>
        <begin position="43"/>
        <end position="60"/>
    </location>
</feature>
<feature type="domain" description="PilZ" evidence="13">
    <location>
        <begin position="588"/>
        <end position="681"/>
    </location>
</feature>
<dbReference type="InterPro" id="IPR003919">
    <property type="entry name" value="Cell_synth_A"/>
</dbReference>
<comment type="pathway">
    <text evidence="11">Glycan metabolism; bacterial cellulose biosynthesis.</text>
</comment>